<feature type="transmembrane region" description="Helical" evidence="3">
    <location>
        <begin position="85"/>
        <end position="104"/>
    </location>
</feature>
<evidence type="ECO:0000256" key="1">
    <source>
        <dbReference type="ARBA" id="ARBA00012528"/>
    </source>
</evidence>
<evidence type="ECO:0000256" key="2">
    <source>
        <dbReference type="ARBA" id="ARBA00034247"/>
    </source>
</evidence>
<feature type="domain" description="GGDEF" evidence="4">
    <location>
        <begin position="238"/>
        <end position="368"/>
    </location>
</feature>
<dbReference type="SMART" id="SM00267">
    <property type="entry name" value="GGDEF"/>
    <property type="match status" value="1"/>
</dbReference>
<dbReference type="InterPro" id="IPR050469">
    <property type="entry name" value="Diguanylate_Cyclase"/>
</dbReference>
<dbReference type="Proteomes" id="UP001057498">
    <property type="component" value="Chromosome"/>
</dbReference>
<feature type="transmembrane region" description="Helical" evidence="3">
    <location>
        <begin position="54"/>
        <end position="73"/>
    </location>
</feature>
<evidence type="ECO:0000259" key="4">
    <source>
        <dbReference type="PROSITE" id="PS50887"/>
    </source>
</evidence>
<dbReference type="PANTHER" id="PTHR45138:SF9">
    <property type="entry name" value="DIGUANYLATE CYCLASE DGCM-RELATED"/>
    <property type="match status" value="1"/>
</dbReference>
<dbReference type="Pfam" id="PF00990">
    <property type="entry name" value="GGDEF"/>
    <property type="match status" value="1"/>
</dbReference>
<feature type="transmembrane region" description="Helical" evidence="3">
    <location>
        <begin position="110"/>
        <end position="127"/>
    </location>
</feature>
<dbReference type="EC" id="2.7.7.65" evidence="1"/>
<sequence length="368" mass="39673">MQSITHIWAGWLLGPDRQQRLRVAHSLLALGVYGLFAVCQGLAVALGIMPRASLTWMGFYLGGALLFVALVRSGASHRLARDPSLTLPQTLFGLVAASGAYALAGPLRGAVIAISMLVVLFGASKLTPREGWGTALFGVLSLAGVMAWLAWSDPGRHDPREEGVLFMLSLVTAAAMGVLVARLARLRQRLMLQRSELAEALERIRLLATRDELTGLPNRRAMADALQSAITRQARLSEPVALVMIDLDHFKAINDGHGHRAGDVVLRGFAERAMSTLRAIDVLGRWGGEEFLLLLPDTTLEQALACVERLREQLHTSPFDEVADGLAVRFSAGVTACQGATDVDAAIERADRALYRAKNGGRSRTETA</sequence>
<dbReference type="InterPro" id="IPR000160">
    <property type="entry name" value="GGDEF_dom"/>
</dbReference>
<reference evidence="5" key="1">
    <citation type="submission" date="2022-04" db="EMBL/GenBank/DDBJ databases">
        <title>Whole genome sequence of Sphaerotilus sp. FB-5.</title>
        <authorList>
            <person name="Takeda M."/>
            <person name="Narihara S."/>
            <person name="Akimoto M."/>
            <person name="Akimoto R."/>
            <person name="Nishiyashiki S."/>
            <person name="Murakami T."/>
        </authorList>
    </citation>
    <scope>NUCLEOTIDE SEQUENCE</scope>
    <source>
        <strain evidence="5">FB-5</strain>
    </source>
</reference>
<dbReference type="InterPro" id="IPR043128">
    <property type="entry name" value="Rev_trsase/Diguanyl_cyclase"/>
</dbReference>
<comment type="catalytic activity">
    <reaction evidence="2">
        <text>2 GTP = 3',3'-c-di-GMP + 2 diphosphate</text>
        <dbReference type="Rhea" id="RHEA:24898"/>
        <dbReference type="ChEBI" id="CHEBI:33019"/>
        <dbReference type="ChEBI" id="CHEBI:37565"/>
        <dbReference type="ChEBI" id="CHEBI:58805"/>
        <dbReference type="EC" id="2.7.7.65"/>
    </reaction>
</comment>
<keyword evidence="3" id="KW-0812">Transmembrane</keyword>
<evidence type="ECO:0000313" key="5">
    <source>
        <dbReference type="EMBL" id="BDI03934.1"/>
    </source>
</evidence>
<feature type="transmembrane region" description="Helical" evidence="3">
    <location>
        <begin position="163"/>
        <end position="184"/>
    </location>
</feature>
<keyword evidence="3" id="KW-0472">Membrane</keyword>
<dbReference type="SUPFAM" id="SSF55073">
    <property type="entry name" value="Nucleotide cyclase"/>
    <property type="match status" value="1"/>
</dbReference>
<dbReference type="RefSeq" id="WP_251972177.1">
    <property type="nucleotide sequence ID" value="NZ_AP025730.1"/>
</dbReference>
<protein>
    <recommendedName>
        <fullName evidence="1">diguanylate cyclase</fullName>
        <ecNumber evidence="1">2.7.7.65</ecNumber>
    </recommendedName>
</protein>
<name>A0ABN6PIU6_9BURK</name>
<dbReference type="EMBL" id="AP025730">
    <property type="protein sequence ID" value="BDI03934.1"/>
    <property type="molecule type" value="Genomic_DNA"/>
</dbReference>
<evidence type="ECO:0000256" key="3">
    <source>
        <dbReference type="SAM" id="Phobius"/>
    </source>
</evidence>
<feature type="transmembrane region" description="Helical" evidence="3">
    <location>
        <begin position="134"/>
        <end position="151"/>
    </location>
</feature>
<dbReference type="CDD" id="cd01949">
    <property type="entry name" value="GGDEF"/>
    <property type="match status" value="1"/>
</dbReference>
<gene>
    <name evidence="5" type="ORF">CATMQ487_09040</name>
</gene>
<dbReference type="PANTHER" id="PTHR45138">
    <property type="entry name" value="REGULATORY COMPONENTS OF SENSORY TRANSDUCTION SYSTEM"/>
    <property type="match status" value="1"/>
</dbReference>
<dbReference type="InterPro" id="IPR029787">
    <property type="entry name" value="Nucleotide_cyclase"/>
</dbReference>
<keyword evidence="3" id="KW-1133">Transmembrane helix</keyword>
<dbReference type="NCBIfam" id="TIGR00254">
    <property type="entry name" value="GGDEF"/>
    <property type="match status" value="1"/>
</dbReference>
<organism evidence="5 6">
    <name type="scientific">Sphaerotilus microaerophilus</name>
    <dbReference type="NCBI Taxonomy" id="2914710"/>
    <lineage>
        <taxon>Bacteria</taxon>
        <taxon>Pseudomonadati</taxon>
        <taxon>Pseudomonadota</taxon>
        <taxon>Betaproteobacteria</taxon>
        <taxon>Burkholderiales</taxon>
        <taxon>Sphaerotilaceae</taxon>
        <taxon>Sphaerotilus</taxon>
    </lineage>
</organism>
<dbReference type="Gene3D" id="3.30.70.270">
    <property type="match status" value="1"/>
</dbReference>
<proteinExistence type="predicted"/>
<accession>A0ABN6PIU6</accession>
<dbReference type="PROSITE" id="PS50887">
    <property type="entry name" value="GGDEF"/>
    <property type="match status" value="1"/>
</dbReference>
<feature type="transmembrane region" description="Helical" evidence="3">
    <location>
        <begin position="27"/>
        <end position="48"/>
    </location>
</feature>
<evidence type="ECO:0000313" key="6">
    <source>
        <dbReference type="Proteomes" id="UP001057498"/>
    </source>
</evidence>
<keyword evidence="6" id="KW-1185">Reference proteome</keyword>